<evidence type="ECO:0000256" key="4">
    <source>
        <dbReference type="ARBA" id="ARBA00023002"/>
    </source>
</evidence>
<dbReference type="RefSeq" id="WP_379931162.1">
    <property type="nucleotide sequence ID" value="NZ_JBHUMM010000045.1"/>
</dbReference>
<dbReference type="InterPro" id="IPR001189">
    <property type="entry name" value="Mn/Fe_SOD"/>
</dbReference>
<dbReference type="InterPro" id="IPR036324">
    <property type="entry name" value="Mn/Fe_SOD_N_sf"/>
</dbReference>
<keyword evidence="4" id="KW-0560">Oxidoreductase</keyword>
<dbReference type="PRINTS" id="PR01703">
    <property type="entry name" value="MNSODISMTASE"/>
</dbReference>
<organism evidence="7 8">
    <name type="scientific">Marinicrinis sediminis</name>
    <dbReference type="NCBI Taxonomy" id="1652465"/>
    <lineage>
        <taxon>Bacteria</taxon>
        <taxon>Bacillati</taxon>
        <taxon>Bacillota</taxon>
        <taxon>Bacilli</taxon>
        <taxon>Bacillales</taxon>
        <taxon>Paenibacillaceae</taxon>
    </lineage>
</organism>
<evidence type="ECO:0000259" key="5">
    <source>
        <dbReference type="Pfam" id="PF00081"/>
    </source>
</evidence>
<dbReference type="InterPro" id="IPR021328">
    <property type="entry name" value="CotB-like"/>
</dbReference>
<keyword evidence="8" id="KW-1185">Reference proteome</keyword>
<dbReference type="SUPFAM" id="SSF158430">
    <property type="entry name" value="Bacillus cereus metalloprotein-like"/>
    <property type="match status" value="1"/>
</dbReference>
<dbReference type="InterPro" id="IPR050265">
    <property type="entry name" value="Fe/Mn_Superoxide_Dismutase"/>
</dbReference>
<dbReference type="Pfam" id="PF00081">
    <property type="entry name" value="Sod_Fe_N"/>
    <property type="match status" value="1"/>
</dbReference>
<dbReference type="PANTHER" id="PTHR11404:SF6">
    <property type="entry name" value="SUPEROXIDE DISMUTASE [MN], MITOCHONDRIAL"/>
    <property type="match status" value="1"/>
</dbReference>
<reference evidence="8" key="1">
    <citation type="journal article" date="2019" name="Int. J. Syst. Evol. Microbiol.">
        <title>The Global Catalogue of Microorganisms (GCM) 10K type strain sequencing project: providing services to taxonomists for standard genome sequencing and annotation.</title>
        <authorList>
            <consortium name="The Broad Institute Genomics Platform"/>
            <consortium name="The Broad Institute Genome Sequencing Center for Infectious Disease"/>
            <person name="Wu L."/>
            <person name="Ma J."/>
        </authorList>
    </citation>
    <scope>NUCLEOTIDE SEQUENCE [LARGE SCALE GENOMIC DNA]</scope>
    <source>
        <strain evidence="8">KCTC 33676</strain>
    </source>
</reference>
<evidence type="ECO:0000313" key="8">
    <source>
        <dbReference type="Proteomes" id="UP001597497"/>
    </source>
</evidence>
<comment type="caution">
    <text evidence="7">The sequence shown here is derived from an EMBL/GenBank/DDBJ whole genome shotgun (WGS) entry which is preliminary data.</text>
</comment>
<dbReference type="EMBL" id="JBHUMM010000045">
    <property type="protein sequence ID" value="MFD2673575.1"/>
    <property type="molecule type" value="Genomic_DNA"/>
</dbReference>
<dbReference type="EC" id="1.15.1.1" evidence="2"/>
<evidence type="ECO:0000256" key="1">
    <source>
        <dbReference type="ARBA" id="ARBA00008714"/>
    </source>
</evidence>
<feature type="domain" description="Manganese/iron superoxide dismutase C-terminal" evidence="6">
    <location>
        <begin position="288"/>
        <end position="390"/>
    </location>
</feature>
<dbReference type="SUPFAM" id="SSF46609">
    <property type="entry name" value="Fe,Mn superoxide dismutase (SOD), N-terminal domain"/>
    <property type="match status" value="1"/>
</dbReference>
<dbReference type="Pfam" id="PF11155">
    <property type="entry name" value="DUF2935"/>
    <property type="match status" value="1"/>
</dbReference>
<feature type="domain" description="Manganese/iron superoxide dismutase N-terminal" evidence="5">
    <location>
        <begin position="200"/>
        <end position="280"/>
    </location>
</feature>
<dbReference type="Pfam" id="PF02777">
    <property type="entry name" value="Sod_Fe_C"/>
    <property type="match status" value="1"/>
</dbReference>
<evidence type="ECO:0000259" key="6">
    <source>
        <dbReference type="Pfam" id="PF02777"/>
    </source>
</evidence>
<dbReference type="Gene3D" id="3.55.40.20">
    <property type="entry name" value="Iron/manganese superoxide dismutase, C-terminal domain"/>
    <property type="match status" value="1"/>
</dbReference>
<accession>A0ABW5RG17</accession>
<name>A0ABW5RG17_9BACL</name>
<dbReference type="SUPFAM" id="SSF54719">
    <property type="entry name" value="Fe,Mn superoxide dismutase (SOD), C-terminal domain"/>
    <property type="match status" value="1"/>
</dbReference>
<dbReference type="Gene3D" id="1.10.287.990">
    <property type="entry name" value="Fe,Mn superoxide dismutase (SOD) domain"/>
    <property type="match status" value="1"/>
</dbReference>
<dbReference type="Gene3D" id="1.20.1260.120">
    <property type="entry name" value="Protein of unknown function DUF2935"/>
    <property type="match status" value="1"/>
</dbReference>
<dbReference type="InterPro" id="IPR019831">
    <property type="entry name" value="Mn/Fe_SOD_N"/>
</dbReference>
<proteinExistence type="inferred from homology"/>
<gene>
    <name evidence="7" type="ORF">ACFSUC_18660</name>
</gene>
<dbReference type="InterPro" id="IPR019832">
    <property type="entry name" value="Mn/Fe_SOD_C"/>
</dbReference>
<evidence type="ECO:0000256" key="2">
    <source>
        <dbReference type="ARBA" id="ARBA00012682"/>
    </source>
</evidence>
<evidence type="ECO:0000256" key="3">
    <source>
        <dbReference type="ARBA" id="ARBA00022723"/>
    </source>
</evidence>
<sequence length="402" mass="47079">MLMIYGRMMPMRILEEIRFWKTQEEEHTVVIRSLVNQLEQPFVQLMKEWEQVFAQNREAANAWIEQELSASPVPPSASALTVEADQLQPFIDRCVYHSQAFIKQLYQMMEHSRVIRKNHVARTVILHIIRESEYFLNVMHALLQQEAAAEEKGSDIMDVRLGSRQQSLSLSSWTEGTWSEYAGGSNTGNTDAMTSVPIGQHRLPPLPYPYDALEPYIDEQTMRLHHDEHHLSYVKGLNQAELQMQKAREQQQYDLIKHWEREAAFHGAGHYLHTIFWDVMTPKGGGKPEGSLRRQIEQDFGRFEAFKQHFSKSALTVEGSGWSILVWSPRARRLEILQAEKHQNLSQWDVIPLLPLDVWEHAYYLRYPNNRAAYIDAWWNVVNWPTVQERFNQAKQVAWQPY</sequence>
<dbReference type="InterPro" id="IPR019833">
    <property type="entry name" value="Mn/Fe_SOD_BS"/>
</dbReference>
<comment type="similarity">
    <text evidence="1">Belongs to the iron/manganese superoxide dismutase family.</text>
</comment>
<protein>
    <recommendedName>
        <fullName evidence="2">superoxide dismutase</fullName>
        <ecNumber evidence="2">1.15.1.1</ecNumber>
    </recommendedName>
</protein>
<dbReference type="InterPro" id="IPR036314">
    <property type="entry name" value="SOD_C_sf"/>
</dbReference>
<keyword evidence="3" id="KW-0479">Metal-binding</keyword>
<dbReference type="Proteomes" id="UP001597497">
    <property type="component" value="Unassembled WGS sequence"/>
</dbReference>
<dbReference type="PROSITE" id="PS00088">
    <property type="entry name" value="SOD_MN"/>
    <property type="match status" value="1"/>
</dbReference>
<evidence type="ECO:0000313" key="7">
    <source>
        <dbReference type="EMBL" id="MFD2673575.1"/>
    </source>
</evidence>
<dbReference type="PANTHER" id="PTHR11404">
    <property type="entry name" value="SUPEROXIDE DISMUTASE 2"/>
    <property type="match status" value="1"/>
</dbReference>